<dbReference type="InterPro" id="IPR039420">
    <property type="entry name" value="WalR-like"/>
</dbReference>
<proteinExistence type="predicted"/>
<dbReference type="InterPro" id="IPR016032">
    <property type="entry name" value="Sig_transdc_resp-reg_C-effctor"/>
</dbReference>
<dbReference type="PANTHER" id="PTHR43214:SF42">
    <property type="entry name" value="TRANSCRIPTIONAL REGULATORY PROTEIN DESR"/>
    <property type="match status" value="1"/>
</dbReference>
<dbReference type="Pfam" id="PF00196">
    <property type="entry name" value="GerE"/>
    <property type="match status" value="1"/>
</dbReference>
<evidence type="ECO:0000259" key="2">
    <source>
        <dbReference type="PROSITE" id="PS50043"/>
    </source>
</evidence>
<reference evidence="3 4" key="1">
    <citation type="submission" date="2007-11" db="EMBL/GenBank/DDBJ databases">
        <authorList>
            <person name="Wagner-Dobler I."/>
            <person name="Ferriera S."/>
            <person name="Johnson J."/>
            <person name="Kravitz S."/>
            <person name="Beeson K."/>
            <person name="Sutton G."/>
            <person name="Rogers Y.-H."/>
            <person name="Friedman R."/>
            <person name="Frazier M."/>
            <person name="Venter J.C."/>
        </authorList>
    </citation>
    <scope>NUCLEOTIDE SEQUENCE [LARGE SCALE GENOMIC DNA]</scope>
    <source>
        <strain evidence="3 4">HEL-45</strain>
    </source>
</reference>
<dbReference type="CDD" id="cd06170">
    <property type="entry name" value="LuxR_C_like"/>
    <property type="match status" value="1"/>
</dbReference>
<dbReference type="PRINTS" id="PR00038">
    <property type="entry name" value="HTHLUXR"/>
</dbReference>
<dbReference type="InterPro" id="IPR036388">
    <property type="entry name" value="WH-like_DNA-bd_sf"/>
</dbReference>
<keyword evidence="4" id="KW-1185">Reference proteome</keyword>
<gene>
    <name evidence="3" type="ORF">OIHEL45_20041</name>
</gene>
<name>A0ABP2D5I5_9RHOB</name>
<evidence type="ECO:0000313" key="4">
    <source>
        <dbReference type="Proteomes" id="UP000003257"/>
    </source>
</evidence>
<dbReference type="Proteomes" id="UP000003257">
    <property type="component" value="Unassembled WGS sequence"/>
</dbReference>
<keyword evidence="1" id="KW-0238">DNA-binding</keyword>
<sequence>MSAQEPLIVLLDTLPFRRAAYANQLNTWAEPNGFIVREASELELNACTPALTLIVLGSQRIGSVEGRARIEAAMRLSNKPVAVIVDTQSAECINVALDLDLHGVLNASETPEVLSAALGFIIAGGRYVPHVRASEAAPSEMSYLPQPAEAPLGPIQLLAAENPDNPDLTRRQYEVLYALANGHSNKEIARDLELSEATVKSHVRQVMRKLHVDNRTQAALLARDLLSTPNAQNLHAPTPLT</sequence>
<dbReference type="EMBL" id="ABID01000014">
    <property type="protein sequence ID" value="EDQ03515.1"/>
    <property type="molecule type" value="Genomic_DNA"/>
</dbReference>
<dbReference type="SMART" id="SM00421">
    <property type="entry name" value="HTH_LUXR"/>
    <property type="match status" value="1"/>
</dbReference>
<dbReference type="PANTHER" id="PTHR43214">
    <property type="entry name" value="TWO-COMPONENT RESPONSE REGULATOR"/>
    <property type="match status" value="1"/>
</dbReference>
<dbReference type="RefSeq" id="WP_007120899.1">
    <property type="nucleotide sequence ID" value="NZ_ABID01000014.1"/>
</dbReference>
<organism evidence="3 4">
    <name type="scientific">Sulfitobacter indolifex HEL-45</name>
    <dbReference type="NCBI Taxonomy" id="391624"/>
    <lineage>
        <taxon>Bacteria</taxon>
        <taxon>Pseudomonadati</taxon>
        <taxon>Pseudomonadota</taxon>
        <taxon>Alphaproteobacteria</taxon>
        <taxon>Rhodobacterales</taxon>
        <taxon>Roseobacteraceae</taxon>
        <taxon>Sulfitobacter</taxon>
    </lineage>
</organism>
<feature type="domain" description="HTH luxR-type" evidence="2">
    <location>
        <begin position="161"/>
        <end position="226"/>
    </location>
</feature>
<dbReference type="InterPro" id="IPR000792">
    <property type="entry name" value="Tscrpt_reg_LuxR_C"/>
</dbReference>
<comment type="caution">
    <text evidence="3">The sequence shown here is derived from an EMBL/GenBank/DDBJ whole genome shotgun (WGS) entry which is preliminary data.</text>
</comment>
<protein>
    <submittedName>
        <fullName evidence="3">Probable transcription regulator protein</fullName>
    </submittedName>
</protein>
<dbReference type="SUPFAM" id="SSF46894">
    <property type="entry name" value="C-terminal effector domain of the bipartite response regulators"/>
    <property type="match status" value="1"/>
</dbReference>
<evidence type="ECO:0000256" key="1">
    <source>
        <dbReference type="ARBA" id="ARBA00023125"/>
    </source>
</evidence>
<dbReference type="Gene3D" id="1.10.10.10">
    <property type="entry name" value="Winged helix-like DNA-binding domain superfamily/Winged helix DNA-binding domain"/>
    <property type="match status" value="1"/>
</dbReference>
<dbReference type="PROSITE" id="PS50043">
    <property type="entry name" value="HTH_LUXR_2"/>
    <property type="match status" value="1"/>
</dbReference>
<accession>A0ABP2D5I5</accession>
<evidence type="ECO:0000313" key="3">
    <source>
        <dbReference type="EMBL" id="EDQ03515.1"/>
    </source>
</evidence>